<evidence type="ECO:0000313" key="2">
    <source>
        <dbReference type="Proteomes" id="UP000724874"/>
    </source>
</evidence>
<proteinExistence type="predicted"/>
<name>A0A9P5NLJ3_GYMJU</name>
<gene>
    <name evidence="1" type="ORF">CPB84DRAFT_1151392</name>
</gene>
<evidence type="ECO:0000313" key="1">
    <source>
        <dbReference type="EMBL" id="KAF8898214.1"/>
    </source>
</evidence>
<keyword evidence="2" id="KW-1185">Reference proteome</keyword>
<protein>
    <submittedName>
        <fullName evidence="1">Uncharacterized protein</fullName>
    </submittedName>
</protein>
<organism evidence="1 2">
    <name type="scientific">Gymnopilus junonius</name>
    <name type="common">Spectacular rustgill mushroom</name>
    <name type="synonym">Gymnopilus spectabilis subsp. junonius</name>
    <dbReference type="NCBI Taxonomy" id="109634"/>
    <lineage>
        <taxon>Eukaryota</taxon>
        <taxon>Fungi</taxon>
        <taxon>Dikarya</taxon>
        <taxon>Basidiomycota</taxon>
        <taxon>Agaricomycotina</taxon>
        <taxon>Agaricomycetes</taxon>
        <taxon>Agaricomycetidae</taxon>
        <taxon>Agaricales</taxon>
        <taxon>Agaricineae</taxon>
        <taxon>Hymenogastraceae</taxon>
        <taxon>Gymnopilus</taxon>
    </lineage>
</organism>
<sequence length="166" mass="19154">MIWKDQVVSRNSSFSDQALLAQLPQTKRRPDRPLNIIWRVLFISYVVLDPQVMSWDTRLRSMIQRIEGQYSTVSLLQGRGTGRKGVSSTEPASPLIRLAAEIRKLTLRHFINDIVYTYESHVFQAFSALSESIRTRAAGKKCRPTVWNPYYLQKVLWAVKFVVNSP</sequence>
<dbReference type="EMBL" id="JADNYJ010000054">
    <property type="protein sequence ID" value="KAF8898214.1"/>
    <property type="molecule type" value="Genomic_DNA"/>
</dbReference>
<comment type="caution">
    <text evidence="1">The sequence shown here is derived from an EMBL/GenBank/DDBJ whole genome shotgun (WGS) entry which is preliminary data.</text>
</comment>
<dbReference type="AlphaFoldDB" id="A0A9P5NLJ3"/>
<reference evidence="1" key="1">
    <citation type="submission" date="2020-11" db="EMBL/GenBank/DDBJ databases">
        <authorList>
            <consortium name="DOE Joint Genome Institute"/>
            <person name="Ahrendt S."/>
            <person name="Riley R."/>
            <person name="Andreopoulos W."/>
            <person name="LaButti K."/>
            <person name="Pangilinan J."/>
            <person name="Ruiz-duenas F.J."/>
            <person name="Barrasa J.M."/>
            <person name="Sanchez-Garcia M."/>
            <person name="Camarero S."/>
            <person name="Miyauchi S."/>
            <person name="Serrano A."/>
            <person name="Linde D."/>
            <person name="Babiker R."/>
            <person name="Drula E."/>
            <person name="Ayuso-Fernandez I."/>
            <person name="Pacheco R."/>
            <person name="Padilla G."/>
            <person name="Ferreira P."/>
            <person name="Barriuso J."/>
            <person name="Kellner H."/>
            <person name="Castanera R."/>
            <person name="Alfaro M."/>
            <person name="Ramirez L."/>
            <person name="Pisabarro A.G."/>
            <person name="Kuo A."/>
            <person name="Tritt A."/>
            <person name="Lipzen A."/>
            <person name="He G."/>
            <person name="Yan M."/>
            <person name="Ng V."/>
            <person name="Cullen D."/>
            <person name="Martin F."/>
            <person name="Rosso M.-N."/>
            <person name="Henrissat B."/>
            <person name="Hibbett D."/>
            <person name="Martinez A.T."/>
            <person name="Grigoriev I.V."/>
        </authorList>
    </citation>
    <scope>NUCLEOTIDE SEQUENCE</scope>
    <source>
        <strain evidence="1">AH 44721</strain>
    </source>
</reference>
<accession>A0A9P5NLJ3</accession>
<dbReference type="Proteomes" id="UP000724874">
    <property type="component" value="Unassembled WGS sequence"/>
</dbReference>